<name>A0ACC1RZM9_9HYPO</name>
<sequence length="416" mass="45526">MVPWPIPIPSNSPFTLANLPYGVFSTSSKSVFCLNEKIFKSLKHLGKDSVFQDGDLAKFAGLPAVTRREWRKTLTDWLNDPKSPLFDNAAVNAAIFVAVEDASMHLPFVIRAFTDFMCADVHIENCSRLAGVSMPPSHYCMPLGYNGRASSVVIAGESIHRPKGVLKNQQDSTFLHQLSQMVDYEAEIGIFVGQHLPTGKTITADQADDYIFGFVSLNDWSARDIQFAEMVPLGPLNGKAFATSISPWVVTFEAMKEHRCSSTVVDLREGGEARVPHLCHKDAESTWDLELEVSVLRPTSQGDTPILTSRSNLRDLRWSPGQMLAHLSSSGCGLNIGDLVGTGTISSPNDSPSLRTLGCLLELTEGGKKATGTNQDEPLVYLHDGDEVIIDVWNAARTIGFGHLRSRLLGLRVKSD</sequence>
<comment type="caution">
    <text evidence="1">The sequence shown here is derived from an EMBL/GenBank/DDBJ whole genome shotgun (WGS) entry which is preliminary data.</text>
</comment>
<protein>
    <submittedName>
        <fullName evidence="1">Uncharacterized protein</fullName>
    </submittedName>
</protein>
<accession>A0ACC1RZM9</accession>
<reference evidence="1" key="1">
    <citation type="submission" date="2022-08" db="EMBL/GenBank/DDBJ databases">
        <title>Genome Sequence of Fusarium decemcellulare.</title>
        <authorList>
            <person name="Buettner E."/>
        </authorList>
    </citation>
    <scope>NUCLEOTIDE SEQUENCE</scope>
    <source>
        <strain evidence="1">Babe19</strain>
    </source>
</reference>
<evidence type="ECO:0000313" key="2">
    <source>
        <dbReference type="Proteomes" id="UP001148629"/>
    </source>
</evidence>
<dbReference type="EMBL" id="JANRMS010001357">
    <property type="protein sequence ID" value="KAJ3528877.1"/>
    <property type="molecule type" value="Genomic_DNA"/>
</dbReference>
<dbReference type="Proteomes" id="UP001148629">
    <property type="component" value="Unassembled WGS sequence"/>
</dbReference>
<evidence type="ECO:0000313" key="1">
    <source>
        <dbReference type="EMBL" id="KAJ3528877.1"/>
    </source>
</evidence>
<proteinExistence type="predicted"/>
<organism evidence="1 2">
    <name type="scientific">Fusarium decemcellulare</name>
    <dbReference type="NCBI Taxonomy" id="57161"/>
    <lineage>
        <taxon>Eukaryota</taxon>
        <taxon>Fungi</taxon>
        <taxon>Dikarya</taxon>
        <taxon>Ascomycota</taxon>
        <taxon>Pezizomycotina</taxon>
        <taxon>Sordariomycetes</taxon>
        <taxon>Hypocreomycetidae</taxon>
        <taxon>Hypocreales</taxon>
        <taxon>Nectriaceae</taxon>
        <taxon>Fusarium</taxon>
        <taxon>Fusarium decemcellulare species complex</taxon>
    </lineage>
</organism>
<keyword evidence="2" id="KW-1185">Reference proteome</keyword>
<gene>
    <name evidence="1" type="ORF">NM208_g10008</name>
</gene>